<evidence type="ECO:0000313" key="2">
    <source>
        <dbReference type="EMBL" id="KZE12123.1"/>
    </source>
</evidence>
<protein>
    <submittedName>
        <fullName evidence="2">Uncharacterized protein</fullName>
    </submittedName>
</protein>
<evidence type="ECO:0000256" key="1">
    <source>
        <dbReference type="SAM" id="SignalP"/>
    </source>
</evidence>
<reference evidence="3" key="1">
    <citation type="submission" date="2016-01" db="EMBL/GenBank/DDBJ databases">
        <title>Draft genome of Chromobacterium sp. F49.</title>
        <authorList>
            <person name="Hong K.W."/>
        </authorList>
    </citation>
    <scope>NUCLEOTIDE SEQUENCE [LARGE SCALE GENOMIC DNA]</scope>
    <source>
        <strain evidence="3">CN3</strain>
    </source>
</reference>
<keyword evidence="1" id="KW-0732">Signal</keyword>
<gene>
    <name evidence="2" type="ORF">AVT10_16480</name>
</gene>
<feature type="chain" id="PRO_5046500226" evidence="1">
    <location>
        <begin position="20"/>
        <end position="119"/>
    </location>
</feature>
<proteinExistence type="predicted"/>
<evidence type="ECO:0000313" key="3">
    <source>
        <dbReference type="Proteomes" id="UP000076609"/>
    </source>
</evidence>
<comment type="caution">
    <text evidence="2">The sequence shown here is derived from an EMBL/GenBank/DDBJ whole genome shotgun (WGS) entry which is preliminary data.</text>
</comment>
<dbReference type="EMBL" id="LQQO01000030">
    <property type="protein sequence ID" value="KZE12123.1"/>
    <property type="molecule type" value="Genomic_DNA"/>
</dbReference>
<dbReference type="Proteomes" id="UP000076609">
    <property type="component" value="Unassembled WGS sequence"/>
</dbReference>
<sequence length="119" mass="12539">MFTILVIVLALASPDAPCAAPGSADRVAGQWTGNFAGADWTFDLSRDGKGWSGRYRTTKAPTWKPLEEVTVTQGCATFGIESKPRVTFALALAPEGTAMAGNVIIAGLATLPFNARREP</sequence>
<feature type="signal peptide" evidence="1">
    <location>
        <begin position="1"/>
        <end position="19"/>
    </location>
</feature>
<dbReference type="RefSeq" id="WP_066691325.1">
    <property type="nucleotide sequence ID" value="NZ_CP117028.1"/>
</dbReference>
<organism evidence="2 3">
    <name type="scientific">Sphingomonas hankookensis</name>
    <dbReference type="NCBI Taxonomy" id="563996"/>
    <lineage>
        <taxon>Bacteria</taxon>
        <taxon>Pseudomonadati</taxon>
        <taxon>Pseudomonadota</taxon>
        <taxon>Alphaproteobacteria</taxon>
        <taxon>Sphingomonadales</taxon>
        <taxon>Sphingomonadaceae</taxon>
        <taxon>Sphingomonas</taxon>
    </lineage>
</organism>
<keyword evidence="3" id="KW-1185">Reference proteome</keyword>
<name>A0ABR5YAS1_9SPHN</name>
<accession>A0ABR5YAS1</accession>